<name>A0A1J5TTF0_9ZZZZ</name>
<sequence length="1035" mass="111818">MLDKLLSFALQQRVFVLAAALVLAIVGWRAVQDMPIEAFPDVQDVQVQIVTQSPGQAPEEVERSITLPIEREMSGVPRMTQLRSVSITGLSVVTLTFADNTDDYFARAQVMEHLQNVTLPPGLQPGLAPLTNAVGEVYRYVLDAPGMSLNEVRALQDWVLRPALRQAPGVADVVSFGGTVKEYQVRINPFLLRKYGVSIDQVSQAIGANSSNAGGGVIRRGDEALVLRSIGLFGSLDDIANVVIAAKDGKTVLVKDIGEVAIGYRARSGIVAFNEYDNIVQGIVQMTKGQNASKVVAGIKERLDQLSHKLPPGVKIVPYYDRTDLVRHTVHTVTENLIVGAILVVAILILFLRNWYAALSVAIIIPLAMLFAFILMDARGVSANLISLGAVDFGIIIDSAVVLVEALMVKLALAKLDELPQHRTYGWRIHLIKQTGIELGRPILFSKLIIILAFVPIFTFQRVEGKIFSPMAFTLTFALIGAILLTLTLVPTLLCYAVKTRDLAEKHSNWMHKLQERYRHLLVWAGTRRKTIVAAAVGMLVVALAGSTLLGSEFLPKLDEGNIWLTISLPPATALDKTKEVERQVRAILKSYPEVNNVTTQVGRPDDGTDPKGPNNLEIMADLNPHDSWRFADKEALIADMTRQIHGIPGVPTNFSQVIQDNVEEALSGVKGEIAIKIFGPDLEILEDKSTQVADIISGIRGAADVAAIKVGGQTELNITLSRVRMSRYGLNINDVNATIQTAFGGSAANVFYEGDRRFDVTLRLAQPYRDAVEDVADLPIVLPNGGTLPLGSIADIEVRQGAARVGRESGGRVVAVKANLLGRDQGSFVAEAMQKVNEQVKLPPGYSMTWGGQFENQQRALKRLKVIVPVSVLMIFVLLFWAFKSMNKALLVILMVPFTLIGGFAGLALAGLHLSVSAAVGFIAVAGISVQNGVIMVEQFIEGMRNGLALSASVMEGAVARLRPILMTALMAGIGLMPAALSHGIGSETQRPFAVVIVGGIVSATLFTLVLLPLLFPVFAEEGRIKVSPPSAAE</sequence>
<gene>
    <name evidence="8" type="primary">czcA_1</name>
    <name evidence="8" type="ORF">GALL_05670</name>
</gene>
<reference evidence="8" key="1">
    <citation type="submission" date="2016-10" db="EMBL/GenBank/DDBJ databases">
        <title>Sequence of Gallionella enrichment culture.</title>
        <authorList>
            <person name="Poehlein A."/>
            <person name="Muehling M."/>
            <person name="Daniel R."/>
        </authorList>
    </citation>
    <scope>NUCLEOTIDE SEQUENCE</scope>
</reference>
<keyword evidence="3" id="KW-1003">Cell membrane</keyword>
<dbReference type="Pfam" id="PF00873">
    <property type="entry name" value="ACR_tran"/>
    <property type="match status" value="1"/>
</dbReference>
<dbReference type="PANTHER" id="PTHR32063:SF12">
    <property type="entry name" value="CATION EFFLUX SYSTEM PROTEIN"/>
    <property type="match status" value="1"/>
</dbReference>
<dbReference type="Gene3D" id="3.30.70.1320">
    <property type="entry name" value="Multidrug efflux transporter AcrB pore domain like"/>
    <property type="match status" value="1"/>
</dbReference>
<dbReference type="GO" id="GO:0005886">
    <property type="term" value="C:plasma membrane"/>
    <property type="evidence" value="ECO:0007669"/>
    <property type="project" value="UniProtKB-SubCell"/>
</dbReference>
<dbReference type="PANTHER" id="PTHR32063">
    <property type="match status" value="1"/>
</dbReference>
<dbReference type="SUPFAM" id="SSF82714">
    <property type="entry name" value="Multidrug efflux transporter AcrB TolC docking domain, DN and DC subdomains"/>
    <property type="match status" value="2"/>
</dbReference>
<dbReference type="Gene3D" id="3.30.2090.10">
    <property type="entry name" value="Multidrug efflux transporter AcrB TolC docking domain, DN and DC subdomains"/>
    <property type="match status" value="2"/>
</dbReference>
<feature type="transmembrane region" description="Helical" evidence="7">
    <location>
        <begin position="994"/>
        <end position="1017"/>
    </location>
</feature>
<dbReference type="InterPro" id="IPR004763">
    <property type="entry name" value="CusA-like"/>
</dbReference>
<proteinExistence type="predicted"/>
<keyword evidence="2" id="KW-0813">Transport</keyword>
<keyword evidence="6 7" id="KW-0472">Membrane</keyword>
<dbReference type="SUPFAM" id="SSF82866">
    <property type="entry name" value="Multidrug efflux transporter AcrB transmembrane domain"/>
    <property type="match status" value="2"/>
</dbReference>
<dbReference type="GO" id="GO:0008324">
    <property type="term" value="F:monoatomic cation transmembrane transporter activity"/>
    <property type="evidence" value="ECO:0007669"/>
    <property type="project" value="InterPro"/>
</dbReference>
<dbReference type="SUPFAM" id="SSF82693">
    <property type="entry name" value="Multidrug efflux transporter AcrB pore domain, PN1, PN2, PC1 and PC2 subdomains"/>
    <property type="match status" value="3"/>
</dbReference>
<accession>A0A1J5TTF0</accession>
<comment type="caution">
    <text evidence="8">The sequence shown here is derived from an EMBL/GenBank/DDBJ whole genome shotgun (WGS) entry which is preliminary data.</text>
</comment>
<feature type="transmembrane region" description="Helical" evidence="7">
    <location>
        <begin position="388"/>
        <end position="413"/>
    </location>
</feature>
<evidence type="ECO:0000256" key="2">
    <source>
        <dbReference type="ARBA" id="ARBA00022448"/>
    </source>
</evidence>
<dbReference type="InterPro" id="IPR027463">
    <property type="entry name" value="AcrB_DN_DC_subdom"/>
</dbReference>
<feature type="transmembrane region" description="Helical" evidence="7">
    <location>
        <begin position="867"/>
        <end position="884"/>
    </location>
</feature>
<evidence type="ECO:0000256" key="5">
    <source>
        <dbReference type="ARBA" id="ARBA00022989"/>
    </source>
</evidence>
<dbReference type="AlphaFoldDB" id="A0A1J5TTF0"/>
<feature type="transmembrane region" description="Helical" evidence="7">
    <location>
        <begin position="443"/>
        <end position="460"/>
    </location>
</feature>
<dbReference type="EMBL" id="MLJW01000001">
    <property type="protein sequence ID" value="OIR19685.1"/>
    <property type="molecule type" value="Genomic_DNA"/>
</dbReference>
<evidence type="ECO:0000256" key="1">
    <source>
        <dbReference type="ARBA" id="ARBA00004651"/>
    </source>
</evidence>
<dbReference type="Gene3D" id="3.30.70.1430">
    <property type="entry name" value="Multidrug efflux transporter AcrB pore domain"/>
    <property type="match status" value="2"/>
</dbReference>
<organism evidence="8">
    <name type="scientific">mine drainage metagenome</name>
    <dbReference type="NCBI Taxonomy" id="410659"/>
    <lineage>
        <taxon>unclassified sequences</taxon>
        <taxon>metagenomes</taxon>
        <taxon>ecological metagenomes</taxon>
    </lineage>
</organism>
<evidence type="ECO:0000256" key="3">
    <source>
        <dbReference type="ARBA" id="ARBA00022475"/>
    </source>
</evidence>
<keyword evidence="5 7" id="KW-1133">Transmembrane helix</keyword>
<dbReference type="Gene3D" id="3.30.70.1440">
    <property type="entry name" value="Multidrug efflux transporter AcrB pore domain"/>
    <property type="match status" value="1"/>
</dbReference>
<feature type="transmembrane region" description="Helical" evidence="7">
    <location>
        <begin position="531"/>
        <end position="550"/>
    </location>
</feature>
<feature type="transmembrane region" description="Helical" evidence="7">
    <location>
        <begin position="963"/>
        <end position="982"/>
    </location>
</feature>
<dbReference type="InterPro" id="IPR001036">
    <property type="entry name" value="Acrflvin-R"/>
</dbReference>
<dbReference type="GO" id="GO:0042910">
    <property type="term" value="F:xenobiotic transmembrane transporter activity"/>
    <property type="evidence" value="ECO:0007669"/>
    <property type="project" value="TreeGrafter"/>
</dbReference>
<feature type="transmembrane region" description="Helical" evidence="7">
    <location>
        <begin position="357"/>
        <end position="376"/>
    </location>
</feature>
<comment type="subcellular location">
    <subcellularLocation>
        <location evidence="1">Cell membrane</location>
        <topology evidence="1">Multi-pass membrane protein</topology>
    </subcellularLocation>
</comment>
<evidence type="ECO:0000256" key="4">
    <source>
        <dbReference type="ARBA" id="ARBA00022692"/>
    </source>
</evidence>
<evidence type="ECO:0000313" key="8">
    <source>
        <dbReference type="EMBL" id="OIR19685.1"/>
    </source>
</evidence>
<dbReference type="Gene3D" id="1.20.1640.10">
    <property type="entry name" value="Multidrug efflux transporter AcrB transmembrane domain"/>
    <property type="match status" value="2"/>
</dbReference>
<dbReference type="NCBIfam" id="TIGR00914">
    <property type="entry name" value="2A0601"/>
    <property type="match status" value="1"/>
</dbReference>
<feature type="transmembrane region" description="Helical" evidence="7">
    <location>
        <begin position="333"/>
        <end position="352"/>
    </location>
</feature>
<feature type="transmembrane region" description="Helical" evidence="7">
    <location>
        <begin position="891"/>
        <end position="913"/>
    </location>
</feature>
<keyword evidence="4 7" id="KW-0812">Transmembrane</keyword>
<evidence type="ECO:0000256" key="7">
    <source>
        <dbReference type="SAM" id="Phobius"/>
    </source>
</evidence>
<feature type="transmembrane region" description="Helical" evidence="7">
    <location>
        <begin position="472"/>
        <end position="498"/>
    </location>
</feature>
<protein>
    <submittedName>
        <fullName evidence="8">Cobalt-zinc-cadmium resistance protein CzcA</fullName>
    </submittedName>
</protein>
<feature type="transmembrane region" description="Helical" evidence="7">
    <location>
        <begin position="919"/>
        <end position="942"/>
    </location>
</feature>
<evidence type="ECO:0000256" key="6">
    <source>
        <dbReference type="ARBA" id="ARBA00023136"/>
    </source>
</evidence>
<dbReference type="PRINTS" id="PR00702">
    <property type="entry name" value="ACRIFLAVINRP"/>
</dbReference>